<evidence type="ECO:0000313" key="2">
    <source>
        <dbReference type="Proteomes" id="UP000182584"/>
    </source>
</evidence>
<evidence type="ECO:0000313" key="1">
    <source>
        <dbReference type="EMBL" id="SER31555.1"/>
    </source>
</evidence>
<dbReference type="OrthoDB" id="2013561at2"/>
<sequence>MGKIPSVEEIKNYLESFENASRENHVIRGSSIEEIAMKRKLTLPLMSACEQINADPEKIWKLCKKFAQFSHAPIKLNEYERMTSFAQEECIVDTVLKTLETYHPSEQHTSADFGFDIIGYYYCIALISQSDYRIEDCKNRIHEICRFYIQNPSNSIDILKRNMSVLKNKRPYLREYEEYLELENSSEEDRSVYD</sequence>
<reference evidence="1 2" key="1">
    <citation type="submission" date="2016-10" db="EMBL/GenBank/DDBJ databases">
        <authorList>
            <person name="de Groot N.N."/>
        </authorList>
    </citation>
    <scope>NUCLEOTIDE SEQUENCE [LARGE SCALE GENOMIC DNA]</scope>
    <source>
        <strain evidence="1 2">AR40</strain>
    </source>
</reference>
<organism evidence="1 2">
    <name type="scientific">Butyrivibrio fibrisolvens</name>
    <dbReference type="NCBI Taxonomy" id="831"/>
    <lineage>
        <taxon>Bacteria</taxon>
        <taxon>Bacillati</taxon>
        <taxon>Bacillota</taxon>
        <taxon>Clostridia</taxon>
        <taxon>Lachnospirales</taxon>
        <taxon>Lachnospiraceae</taxon>
        <taxon>Butyrivibrio</taxon>
    </lineage>
</organism>
<protein>
    <submittedName>
        <fullName evidence="1">Uncharacterized protein</fullName>
    </submittedName>
</protein>
<accession>A0A1H9N7C4</accession>
<dbReference type="EMBL" id="FOGJ01000004">
    <property type="protein sequence ID" value="SER31555.1"/>
    <property type="molecule type" value="Genomic_DNA"/>
</dbReference>
<gene>
    <name evidence="1" type="ORF">SAMN04487884_10467</name>
</gene>
<proteinExistence type="predicted"/>
<dbReference type="RefSeq" id="WP_074754573.1">
    <property type="nucleotide sequence ID" value="NZ_FOGJ01000004.1"/>
</dbReference>
<dbReference type="AlphaFoldDB" id="A0A1H9N7C4"/>
<dbReference type="Proteomes" id="UP000182584">
    <property type="component" value="Unassembled WGS sequence"/>
</dbReference>
<name>A0A1H9N7C4_BUTFI</name>